<evidence type="ECO:0000256" key="1">
    <source>
        <dbReference type="ARBA" id="ARBA00004308"/>
    </source>
</evidence>
<dbReference type="AlphaFoldDB" id="A0A0L6Z7J5"/>
<evidence type="ECO:0000256" key="4">
    <source>
        <dbReference type="ARBA" id="ARBA00022989"/>
    </source>
</evidence>
<reference evidence="8" key="1">
    <citation type="submission" date="2015-08" db="EMBL/GenBank/DDBJ databases">
        <title>Genome sequence of the strict anaerobe Clostridium homopropionicum LuHBu1 (DSM 5847T).</title>
        <authorList>
            <person name="Poehlein A."/>
            <person name="Beck M."/>
            <person name="Schiel-Bengelsdorf B."/>
            <person name="Bengelsdorf F.R."/>
            <person name="Daniel R."/>
            <person name="Duerre P."/>
        </authorList>
    </citation>
    <scope>NUCLEOTIDE SEQUENCE [LARGE SCALE GENOMIC DNA]</scope>
    <source>
        <strain evidence="8">DSM 5847</strain>
    </source>
</reference>
<evidence type="ECO:0000313" key="8">
    <source>
        <dbReference type="Proteomes" id="UP000037043"/>
    </source>
</evidence>
<feature type="transmembrane region" description="Helical" evidence="6">
    <location>
        <begin position="484"/>
        <end position="507"/>
    </location>
</feature>
<dbReference type="PANTHER" id="PTHR35791">
    <property type="entry name" value="UPF0754 MEMBRANE PROTEIN YHEB"/>
    <property type="match status" value="1"/>
</dbReference>
<evidence type="ECO:0000256" key="3">
    <source>
        <dbReference type="ARBA" id="ARBA00022692"/>
    </source>
</evidence>
<dbReference type="STRING" id="36844.SAMN04488501_10975"/>
<keyword evidence="8" id="KW-1185">Reference proteome</keyword>
<evidence type="ECO:0008006" key="9">
    <source>
        <dbReference type="Google" id="ProtNLM"/>
    </source>
</evidence>
<comment type="caution">
    <text evidence="7">The sequence shown here is derived from an EMBL/GenBank/DDBJ whole genome shotgun (WGS) entry which is preliminary data.</text>
</comment>
<dbReference type="PANTHER" id="PTHR35791:SF1">
    <property type="entry name" value="UPF0754 MEMBRANE PROTEIN YHEB"/>
    <property type="match status" value="1"/>
</dbReference>
<dbReference type="GO" id="GO:0012505">
    <property type="term" value="C:endomembrane system"/>
    <property type="evidence" value="ECO:0007669"/>
    <property type="project" value="UniProtKB-SubCell"/>
</dbReference>
<keyword evidence="4 6" id="KW-1133">Transmembrane helix</keyword>
<organism evidence="7 8">
    <name type="scientific">Clostridium homopropionicum DSM 5847</name>
    <dbReference type="NCBI Taxonomy" id="1121318"/>
    <lineage>
        <taxon>Bacteria</taxon>
        <taxon>Bacillati</taxon>
        <taxon>Bacillota</taxon>
        <taxon>Clostridia</taxon>
        <taxon>Eubacteriales</taxon>
        <taxon>Clostridiaceae</taxon>
        <taxon>Clostridium</taxon>
    </lineage>
</organism>
<proteinExistence type="inferred from homology"/>
<protein>
    <recommendedName>
        <fullName evidence="9">DUF445 domain-containing protein</fullName>
    </recommendedName>
</protein>
<feature type="transmembrane region" description="Helical" evidence="6">
    <location>
        <begin position="6"/>
        <end position="29"/>
    </location>
</feature>
<name>A0A0L6Z7J5_9CLOT</name>
<dbReference type="InterPro" id="IPR007383">
    <property type="entry name" value="DUF445"/>
</dbReference>
<keyword evidence="5 6" id="KW-0472">Membrane</keyword>
<evidence type="ECO:0000256" key="2">
    <source>
        <dbReference type="ARBA" id="ARBA00008053"/>
    </source>
</evidence>
<comment type="subcellular location">
    <subcellularLocation>
        <location evidence="1">Endomembrane system</location>
    </subcellularLocation>
</comment>
<keyword evidence="3 6" id="KW-0812">Transmembrane</keyword>
<dbReference type="EMBL" id="LHUR01000031">
    <property type="protein sequence ID" value="KOA18940.1"/>
    <property type="molecule type" value="Genomic_DNA"/>
</dbReference>
<dbReference type="RefSeq" id="WP_052222164.1">
    <property type="nucleotide sequence ID" value="NZ_LHUR01000031.1"/>
</dbReference>
<comment type="similarity">
    <text evidence="2">Belongs to the UPF0754 family.</text>
</comment>
<dbReference type="Pfam" id="PF04286">
    <property type="entry name" value="DUF445"/>
    <property type="match status" value="2"/>
</dbReference>
<sequence>MLYAKFLFSAIVGAIIGYITNWLAIKMLFRPHTEKRIFGIKVPFTPGLIPKEQSRLAKSTGEAIGNHLLTQDTMFDALRNNGLDEKFKRWVEEKAIEIMNSNLTIMEQGIKILGTNFRKFKEYLKSKVTNLLLASIRRNKFKEAVEALILNEIKKELSKSPKVILESSYYKDLKNTLVDRAKDFKTSEEFKGNIEKLIKNKLSELEDMDKALNEVIPDGFIGTIKVYVYSKNHEIAMSIKSMLRDEKTQKKLKSALADLISNNVSSVIAMFLNPETIYSKVLPALEGYLDKEETQKEIALFINELIDKIMQNKLSDVLLSLSEETKNNNAKYLSDVISDRLITDKLIEDITAFLEGKFNQEETLEEVFKKANINLENIVVDYMGRKIDYMVNSKEIEEKIVEHTNNAIEKLFNLNISDLSRGKEEKISRISSNIAEDIFERFLNTRAKEFIGAFDISKIVEEKISSFEVSFAEKLILEISSRELNAITWLGALLGFIMGLGSSIIAAI</sequence>
<gene>
    <name evidence="7" type="ORF">CLHOM_26800</name>
</gene>
<accession>A0A0L6Z7J5</accession>
<evidence type="ECO:0000256" key="6">
    <source>
        <dbReference type="SAM" id="Phobius"/>
    </source>
</evidence>
<dbReference type="PATRIC" id="fig|1121318.3.peg.2693"/>
<dbReference type="Proteomes" id="UP000037043">
    <property type="component" value="Unassembled WGS sequence"/>
</dbReference>
<evidence type="ECO:0000313" key="7">
    <source>
        <dbReference type="EMBL" id="KOA18940.1"/>
    </source>
</evidence>
<evidence type="ECO:0000256" key="5">
    <source>
        <dbReference type="ARBA" id="ARBA00023136"/>
    </source>
</evidence>